<proteinExistence type="predicted"/>
<reference evidence="2 3" key="1">
    <citation type="submission" date="2018-11" db="EMBL/GenBank/DDBJ databases">
        <authorList>
            <consortium name="Pathogen Informatics"/>
        </authorList>
    </citation>
    <scope>NUCLEOTIDE SEQUENCE [LARGE SCALE GENOMIC DNA]</scope>
</reference>
<keyword evidence="3" id="KW-1185">Reference proteome</keyword>
<organism evidence="2 3">
    <name type="scientific">Hydatigena taeniaeformis</name>
    <name type="common">Feline tapeworm</name>
    <name type="synonym">Taenia taeniaeformis</name>
    <dbReference type="NCBI Taxonomy" id="6205"/>
    <lineage>
        <taxon>Eukaryota</taxon>
        <taxon>Metazoa</taxon>
        <taxon>Spiralia</taxon>
        <taxon>Lophotrochozoa</taxon>
        <taxon>Platyhelminthes</taxon>
        <taxon>Cestoda</taxon>
        <taxon>Eucestoda</taxon>
        <taxon>Cyclophyllidea</taxon>
        <taxon>Taeniidae</taxon>
        <taxon>Hydatigera</taxon>
    </lineage>
</organism>
<dbReference type="PROSITE" id="PS51257">
    <property type="entry name" value="PROKAR_LIPOPROTEIN"/>
    <property type="match status" value="1"/>
</dbReference>
<sequence>MLAECLRMIQDRHATLWAYVVGGGCSAREEKDTERRGGPRCGVRSLPTPSQKAAAVAAATSR</sequence>
<dbReference type="Proteomes" id="UP000274429">
    <property type="component" value="Unassembled WGS sequence"/>
</dbReference>
<dbReference type="EMBL" id="UYWX01000232">
    <property type="protein sequence ID" value="VDM17685.1"/>
    <property type="molecule type" value="Genomic_DNA"/>
</dbReference>
<gene>
    <name evidence="2" type="ORF">TTAC_LOCUS1243</name>
</gene>
<evidence type="ECO:0000313" key="3">
    <source>
        <dbReference type="Proteomes" id="UP000274429"/>
    </source>
</evidence>
<feature type="compositionally biased region" description="Basic and acidic residues" evidence="1">
    <location>
        <begin position="28"/>
        <end position="37"/>
    </location>
</feature>
<evidence type="ECO:0000313" key="2">
    <source>
        <dbReference type="EMBL" id="VDM17685.1"/>
    </source>
</evidence>
<name>A0A3P7G892_HYDTA</name>
<feature type="compositionally biased region" description="Low complexity" evidence="1">
    <location>
        <begin position="53"/>
        <end position="62"/>
    </location>
</feature>
<accession>A0A3P7G892</accession>
<dbReference type="AlphaFoldDB" id="A0A3P7G892"/>
<protein>
    <submittedName>
        <fullName evidence="2">Uncharacterized protein</fullName>
    </submittedName>
</protein>
<evidence type="ECO:0000256" key="1">
    <source>
        <dbReference type="SAM" id="MobiDB-lite"/>
    </source>
</evidence>
<feature type="region of interest" description="Disordered" evidence="1">
    <location>
        <begin position="28"/>
        <end position="62"/>
    </location>
</feature>